<dbReference type="AlphaFoldDB" id="A0A2I1FCP2"/>
<dbReference type="Proteomes" id="UP000232722">
    <property type="component" value="Unassembled WGS sequence"/>
</dbReference>
<dbReference type="EMBL" id="LLXJ01002574">
    <property type="protein sequence ID" value="PKB98558.1"/>
    <property type="molecule type" value="Genomic_DNA"/>
</dbReference>
<gene>
    <name evidence="1" type="ORF">RhiirA5_431175</name>
</gene>
<dbReference type="VEuPathDB" id="FungiDB:FUN_024251"/>
<reference evidence="1 2" key="2">
    <citation type="submission" date="2017-09" db="EMBL/GenBank/DDBJ databases">
        <title>Extensive intraspecific genome diversity in a model arbuscular mycorrhizal fungus.</title>
        <authorList>
            <person name="Chen E.C."/>
            <person name="Morin E."/>
            <person name="Beaudet D."/>
            <person name="Noel J."/>
            <person name="Ndikumana S."/>
            <person name="Charron P."/>
            <person name="St-Onge C."/>
            <person name="Giorgi J."/>
            <person name="Grigoriev I.V."/>
            <person name="Roux C."/>
            <person name="Martin F.M."/>
            <person name="Corradi N."/>
        </authorList>
    </citation>
    <scope>NUCLEOTIDE SEQUENCE [LARGE SCALE GENOMIC DNA]</scope>
    <source>
        <strain evidence="1 2">A5</strain>
    </source>
</reference>
<dbReference type="VEuPathDB" id="FungiDB:RhiirA1_473204"/>
<evidence type="ECO:0000313" key="1">
    <source>
        <dbReference type="EMBL" id="PKB98558.1"/>
    </source>
</evidence>
<evidence type="ECO:0000313" key="2">
    <source>
        <dbReference type="Proteomes" id="UP000232722"/>
    </source>
</evidence>
<accession>A0A2I1FCP2</accession>
<reference evidence="1 2" key="1">
    <citation type="submission" date="2016-04" db="EMBL/GenBank/DDBJ databases">
        <title>Genome analyses suggest a sexual origin of heterokaryosis in a supposedly ancient asexual fungus.</title>
        <authorList>
            <person name="Ropars J."/>
            <person name="Sedzielewska K."/>
            <person name="Noel J."/>
            <person name="Charron P."/>
            <person name="Farinelli L."/>
            <person name="Marton T."/>
            <person name="Kruger M."/>
            <person name="Pelin A."/>
            <person name="Brachmann A."/>
            <person name="Corradi N."/>
        </authorList>
    </citation>
    <scope>NUCLEOTIDE SEQUENCE [LARGE SCALE GENOMIC DNA]</scope>
    <source>
        <strain evidence="1 2">A5</strain>
    </source>
</reference>
<comment type="caution">
    <text evidence="1">The sequence shown here is derived from an EMBL/GenBank/DDBJ whole genome shotgun (WGS) entry which is preliminary data.</text>
</comment>
<organism evidence="1 2">
    <name type="scientific">Rhizophagus irregularis</name>
    <dbReference type="NCBI Taxonomy" id="588596"/>
    <lineage>
        <taxon>Eukaryota</taxon>
        <taxon>Fungi</taxon>
        <taxon>Fungi incertae sedis</taxon>
        <taxon>Mucoromycota</taxon>
        <taxon>Glomeromycotina</taxon>
        <taxon>Glomeromycetes</taxon>
        <taxon>Glomerales</taxon>
        <taxon>Glomeraceae</taxon>
        <taxon>Rhizophagus</taxon>
    </lineage>
</organism>
<name>A0A2I1FCP2_9GLOM</name>
<sequence>MNFKSDRLSPNIKCKLTTRNHYYNAHVQFSSADPVAQFTDTWAIICLEIASHVNAKAINIPLSYNSYKPKPYAYLNFSSFESFEAAKELTIAFRNKGLTWHSPDEAKNLCHICGRHGYSPSRCSPRPTCKTNDRLNKLYTQFNAGPKRGYPDSWQSQSSSRSQELKIQLNDIAQQLKKVSWMKYFITDHEYCIRKLKSMLNYDGPPDNTSRLLSKQCWLGQLSSKH</sequence>
<proteinExistence type="predicted"/>
<dbReference type="VEuPathDB" id="FungiDB:RhiirFUN_004523"/>
<protein>
    <submittedName>
        <fullName evidence="1">Uncharacterized protein</fullName>
    </submittedName>
</protein>